<reference evidence="2" key="1">
    <citation type="submission" date="2016-01" db="EMBL/GenBank/DDBJ databases">
        <title>Reference transcriptome for the parasite Schistocephalus solidus: insights into the molecular evolution of parasitism.</title>
        <authorList>
            <person name="Hebert F.O."/>
            <person name="Grambauer S."/>
            <person name="Barber I."/>
            <person name="Landry C.R."/>
            <person name="Aubin-Horth N."/>
        </authorList>
    </citation>
    <scope>NUCLEOTIDE SEQUENCE</scope>
</reference>
<organism evidence="2">
    <name type="scientific">Schistocephalus solidus</name>
    <name type="common">Tapeworm</name>
    <dbReference type="NCBI Taxonomy" id="70667"/>
    <lineage>
        <taxon>Eukaryota</taxon>
        <taxon>Metazoa</taxon>
        <taxon>Spiralia</taxon>
        <taxon>Lophotrochozoa</taxon>
        <taxon>Platyhelminthes</taxon>
        <taxon>Cestoda</taxon>
        <taxon>Eucestoda</taxon>
        <taxon>Diphyllobothriidea</taxon>
        <taxon>Diphyllobothriidae</taxon>
        <taxon>Schistocephalus</taxon>
    </lineage>
</organism>
<protein>
    <submittedName>
        <fullName evidence="2">WD repeat-containing protein WRAP73</fullName>
    </submittedName>
</protein>
<evidence type="ECO:0000313" key="2">
    <source>
        <dbReference type="EMBL" id="JAP39285.1"/>
    </source>
</evidence>
<name>A0A0X3NI66_SCHSO</name>
<sequence length="106" mass="12791">MDACVLRCGTKALLYYFYYYYYLYYYYCYYCYYCCCYCDDYYYSRAKQTRSLDQRQKPGRRNITAKRAQHSVQHLSSSFPVSANSFTPPNFLRALNVRQSGSLMTR</sequence>
<gene>
    <name evidence="2" type="primary">WRP73</name>
    <name evidence="2" type="ORF">TR160131</name>
</gene>
<evidence type="ECO:0000256" key="1">
    <source>
        <dbReference type="SAM" id="MobiDB-lite"/>
    </source>
</evidence>
<feature type="region of interest" description="Disordered" evidence="1">
    <location>
        <begin position="50"/>
        <end position="71"/>
    </location>
</feature>
<proteinExistence type="predicted"/>
<accession>A0A0X3NI66</accession>
<dbReference type="AlphaFoldDB" id="A0A0X3NI66"/>
<dbReference type="EMBL" id="GEEE01023940">
    <property type="protein sequence ID" value="JAP39285.1"/>
    <property type="molecule type" value="Transcribed_RNA"/>
</dbReference>
<feature type="compositionally biased region" description="Basic residues" evidence="1">
    <location>
        <begin position="57"/>
        <end position="69"/>
    </location>
</feature>